<dbReference type="Proteomes" id="UP000601108">
    <property type="component" value="Unassembled WGS sequence"/>
</dbReference>
<sequence>MHRFSLFIIWTLCFVSCKKDTPKDQIQHLNGYWEIKKVILPNGSEKDYNFSQSIDFIEITNYTGIRKKVQPRLDGSFITNNDSESFILIIDEDSLRLHYKTTLSTWKETIISAKENHITIKNEAGNVYFYERYKKIEF</sequence>
<evidence type="ECO:0000313" key="3">
    <source>
        <dbReference type="Proteomes" id="UP000601108"/>
    </source>
</evidence>
<proteinExistence type="predicted"/>
<dbReference type="Pfam" id="PF13648">
    <property type="entry name" value="Lipocalin_4"/>
    <property type="match status" value="1"/>
</dbReference>
<accession>A0A918N4S4</accession>
<gene>
    <name evidence="2" type="ORF">GCM10007384_25640</name>
</gene>
<organism evidence="2 3">
    <name type="scientific">Aquimarina muelleri</name>
    <dbReference type="NCBI Taxonomy" id="279356"/>
    <lineage>
        <taxon>Bacteria</taxon>
        <taxon>Pseudomonadati</taxon>
        <taxon>Bacteroidota</taxon>
        <taxon>Flavobacteriia</taxon>
        <taxon>Flavobacteriales</taxon>
        <taxon>Flavobacteriaceae</taxon>
        <taxon>Aquimarina</taxon>
    </lineage>
</organism>
<name>A0A918N4S4_9FLAO</name>
<evidence type="ECO:0000259" key="1">
    <source>
        <dbReference type="Pfam" id="PF13648"/>
    </source>
</evidence>
<evidence type="ECO:0000313" key="2">
    <source>
        <dbReference type="EMBL" id="GGX23303.1"/>
    </source>
</evidence>
<feature type="domain" description="Lipocalin-like" evidence="1">
    <location>
        <begin position="29"/>
        <end position="120"/>
    </location>
</feature>
<dbReference type="EMBL" id="BMWS01000017">
    <property type="protein sequence ID" value="GGX23303.1"/>
    <property type="molecule type" value="Genomic_DNA"/>
</dbReference>
<dbReference type="InterPro" id="IPR024311">
    <property type="entry name" value="Lipocalin-like"/>
</dbReference>
<reference evidence="2 3" key="1">
    <citation type="journal article" date="2014" name="Int. J. Syst. Evol. Microbiol.">
        <title>Complete genome sequence of Corynebacterium casei LMG S-19264T (=DSM 44701T), isolated from a smear-ripened cheese.</title>
        <authorList>
            <consortium name="US DOE Joint Genome Institute (JGI-PGF)"/>
            <person name="Walter F."/>
            <person name="Albersmeier A."/>
            <person name="Kalinowski J."/>
            <person name="Ruckert C."/>
        </authorList>
    </citation>
    <scope>NUCLEOTIDE SEQUENCE [LARGE SCALE GENOMIC DNA]</scope>
    <source>
        <strain evidence="2 3">KCTC 12285</strain>
    </source>
</reference>
<dbReference type="AlphaFoldDB" id="A0A918N4S4"/>
<protein>
    <recommendedName>
        <fullName evidence="1">Lipocalin-like domain-containing protein</fullName>
    </recommendedName>
</protein>
<dbReference type="RefSeq" id="WP_027412391.1">
    <property type="nucleotide sequence ID" value="NZ_BMWS01000017.1"/>
</dbReference>
<comment type="caution">
    <text evidence="2">The sequence shown here is derived from an EMBL/GenBank/DDBJ whole genome shotgun (WGS) entry which is preliminary data.</text>
</comment>
<keyword evidence="3" id="KW-1185">Reference proteome</keyword>